<evidence type="ECO:0000256" key="1">
    <source>
        <dbReference type="ARBA" id="ARBA00022723"/>
    </source>
</evidence>
<evidence type="ECO:0000313" key="8">
    <source>
        <dbReference type="Proteomes" id="UP000050640"/>
    </source>
</evidence>
<evidence type="ECO:0000256" key="3">
    <source>
        <dbReference type="ARBA" id="ARBA00022771"/>
    </source>
</evidence>
<dbReference type="Proteomes" id="UP000050640">
    <property type="component" value="Unplaced"/>
</dbReference>
<dbReference type="GO" id="GO:0008270">
    <property type="term" value="F:zinc ion binding"/>
    <property type="evidence" value="ECO:0007669"/>
    <property type="project" value="UniProtKB-KW"/>
</dbReference>
<accession>A0A0R3RZG6</accession>
<dbReference type="Gene3D" id="6.10.250.3220">
    <property type="match status" value="1"/>
</dbReference>
<dbReference type="WBParaSite" id="EEL_0000772301-mRNA-1">
    <property type="protein sequence ID" value="EEL_0000772301-mRNA-1"/>
    <property type="gene ID" value="EEL_0000772301"/>
</dbReference>
<organism evidence="8 9">
    <name type="scientific">Elaeophora elaphi</name>
    <dbReference type="NCBI Taxonomy" id="1147741"/>
    <lineage>
        <taxon>Eukaryota</taxon>
        <taxon>Metazoa</taxon>
        <taxon>Ecdysozoa</taxon>
        <taxon>Nematoda</taxon>
        <taxon>Chromadorea</taxon>
        <taxon>Rhabditida</taxon>
        <taxon>Spirurina</taxon>
        <taxon>Spiruromorpha</taxon>
        <taxon>Filarioidea</taxon>
        <taxon>Onchocercidae</taxon>
        <taxon>Elaeophora</taxon>
    </lineage>
</organism>
<dbReference type="STRING" id="1147741.A0A0R3RZG6"/>
<feature type="signal peptide" evidence="6">
    <location>
        <begin position="1"/>
        <end position="16"/>
    </location>
</feature>
<dbReference type="FunFam" id="4.10.1000.10:FF:000018">
    <property type="entry name" value="Zinc finger protein"/>
    <property type="match status" value="1"/>
</dbReference>
<keyword evidence="3 5" id="KW-0863">Zinc-finger</keyword>
<keyword evidence="8" id="KW-1185">Reference proteome</keyword>
<dbReference type="GO" id="GO:0080090">
    <property type="term" value="P:regulation of primary metabolic process"/>
    <property type="evidence" value="ECO:0007669"/>
    <property type="project" value="UniProtKB-ARBA"/>
</dbReference>
<dbReference type="PROSITE" id="PS50103">
    <property type="entry name" value="ZF_C3H1"/>
    <property type="match status" value="2"/>
</dbReference>
<dbReference type="AlphaFoldDB" id="A0A0R3RZG6"/>
<feature type="zinc finger region" description="C3H1-type" evidence="5">
    <location>
        <begin position="65"/>
        <end position="93"/>
    </location>
</feature>
<proteinExistence type="predicted"/>
<dbReference type="InterPro" id="IPR036855">
    <property type="entry name" value="Znf_CCCH_sf"/>
</dbReference>
<dbReference type="Pfam" id="PF00642">
    <property type="entry name" value="zf-CCCH"/>
    <property type="match status" value="2"/>
</dbReference>
<dbReference type="GO" id="GO:0010468">
    <property type="term" value="P:regulation of gene expression"/>
    <property type="evidence" value="ECO:0007669"/>
    <property type="project" value="UniProtKB-ARBA"/>
</dbReference>
<evidence type="ECO:0000256" key="2">
    <source>
        <dbReference type="ARBA" id="ARBA00022737"/>
    </source>
</evidence>
<keyword evidence="1 5" id="KW-0479">Metal-binding</keyword>
<dbReference type="SUPFAM" id="SSF90229">
    <property type="entry name" value="CCCH zinc finger"/>
    <property type="match status" value="2"/>
</dbReference>
<name>A0A0R3RZG6_9BILA</name>
<dbReference type="SMART" id="SM00356">
    <property type="entry name" value="ZnF_C3H1"/>
    <property type="match status" value="2"/>
</dbReference>
<feature type="domain" description="C3H1-type" evidence="7">
    <location>
        <begin position="65"/>
        <end position="93"/>
    </location>
</feature>
<dbReference type="InterPro" id="IPR045877">
    <property type="entry name" value="ZFP36-like"/>
</dbReference>
<evidence type="ECO:0000256" key="6">
    <source>
        <dbReference type="SAM" id="SignalP"/>
    </source>
</evidence>
<evidence type="ECO:0000259" key="7">
    <source>
        <dbReference type="PROSITE" id="PS50103"/>
    </source>
</evidence>
<dbReference type="PANTHER" id="PTHR12547:SF18">
    <property type="entry name" value="PROTEIN TIS11"/>
    <property type="match status" value="1"/>
</dbReference>
<dbReference type="GO" id="GO:0003729">
    <property type="term" value="F:mRNA binding"/>
    <property type="evidence" value="ECO:0007669"/>
    <property type="project" value="InterPro"/>
</dbReference>
<evidence type="ECO:0000256" key="5">
    <source>
        <dbReference type="PROSITE-ProRule" id="PRU00723"/>
    </source>
</evidence>
<dbReference type="GO" id="GO:0030154">
    <property type="term" value="P:cell differentiation"/>
    <property type="evidence" value="ECO:0007669"/>
    <property type="project" value="UniProtKB-ARBA"/>
</dbReference>
<dbReference type="FunFam" id="4.10.1000.10:FF:000001">
    <property type="entry name" value="zinc finger CCCH domain-containing protein 15-like"/>
    <property type="match status" value="1"/>
</dbReference>
<evidence type="ECO:0000313" key="9">
    <source>
        <dbReference type="WBParaSite" id="EEL_0000772301-mRNA-1"/>
    </source>
</evidence>
<feature type="zinc finger region" description="C3H1-type" evidence="5">
    <location>
        <begin position="26"/>
        <end position="54"/>
    </location>
</feature>
<dbReference type="InterPro" id="IPR000571">
    <property type="entry name" value="Znf_CCCH"/>
</dbReference>
<sequence length="277" mass="31661">MAVSFFTLLAITCVLTFLSERHKENTYKTSLCRKFRETGKCERGEACIFAHGEEELRRPPRVHPKYKTQLCNNFIKWNYCPYGSRCQFIHDHAGESMQFTNWRTTGDLESVHNNFSHMESFNMKQKDTSIRCMSSSVTPAELFAEQSGFCHSYANPVFNRAGNMGYFAECMFKIDFNNMDLVGNSVSLYALFEVSLSYFSRQKLENGISLHSFCELLATVNLFKTINNQSTTNIVCGNQSHSHARPFASNGILDQLNSIDSDSVLEQLSEQFNNMLI</sequence>
<feature type="chain" id="PRO_5006447903" evidence="6">
    <location>
        <begin position="17"/>
        <end position="277"/>
    </location>
</feature>
<dbReference type="GO" id="GO:0043186">
    <property type="term" value="C:P granule"/>
    <property type="evidence" value="ECO:0007669"/>
    <property type="project" value="UniProtKB-ARBA"/>
</dbReference>
<evidence type="ECO:0000256" key="4">
    <source>
        <dbReference type="ARBA" id="ARBA00022833"/>
    </source>
</evidence>
<keyword evidence="2" id="KW-0677">Repeat</keyword>
<keyword evidence="4 5" id="KW-0862">Zinc</keyword>
<dbReference type="Gene3D" id="4.10.1000.10">
    <property type="entry name" value="Zinc finger, CCCH-type"/>
    <property type="match status" value="1"/>
</dbReference>
<reference evidence="9" key="1">
    <citation type="submission" date="2017-02" db="UniProtKB">
        <authorList>
            <consortium name="WormBaseParasite"/>
        </authorList>
    </citation>
    <scope>IDENTIFICATION</scope>
</reference>
<keyword evidence="6" id="KW-0732">Signal</keyword>
<dbReference type="PANTHER" id="PTHR12547">
    <property type="entry name" value="CCCH ZINC FINGER/TIS11-RELATED"/>
    <property type="match status" value="1"/>
</dbReference>
<feature type="domain" description="C3H1-type" evidence="7">
    <location>
        <begin position="26"/>
        <end position="54"/>
    </location>
</feature>
<protein>
    <submittedName>
        <fullName evidence="9">C3H1-type domain-containing protein</fullName>
    </submittedName>
</protein>